<dbReference type="CDD" id="cd03386">
    <property type="entry name" value="PAP2_Aur1_like"/>
    <property type="match status" value="1"/>
</dbReference>
<gene>
    <name evidence="8" type="ORF">GCM10009665_50780</name>
</gene>
<evidence type="ECO:0000256" key="1">
    <source>
        <dbReference type="ARBA" id="ARBA00004141"/>
    </source>
</evidence>
<evidence type="ECO:0000256" key="5">
    <source>
        <dbReference type="SAM" id="MobiDB-lite"/>
    </source>
</evidence>
<feature type="compositionally biased region" description="Low complexity" evidence="5">
    <location>
        <begin position="39"/>
        <end position="78"/>
    </location>
</feature>
<proteinExistence type="predicted"/>
<feature type="transmembrane region" description="Helical" evidence="6">
    <location>
        <begin position="319"/>
        <end position="338"/>
    </location>
</feature>
<dbReference type="SUPFAM" id="SSF48317">
    <property type="entry name" value="Acid phosphatase/Vanadium-dependent haloperoxidase"/>
    <property type="match status" value="1"/>
</dbReference>
<keyword evidence="3 6" id="KW-1133">Transmembrane helix</keyword>
<dbReference type="PANTHER" id="PTHR31310">
    <property type="match status" value="1"/>
</dbReference>
<feature type="transmembrane region" description="Helical" evidence="6">
    <location>
        <begin position="105"/>
        <end position="122"/>
    </location>
</feature>
<protein>
    <recommendedName>
        <fullName evidence="7">Inositolphosphotransferase Aur1/Ipt1 domain-containing protein</fullName>
    </recommendedName>
</protein>
<dbReference type="EMBL" id="BAAALF010000107">
    <property type="protein sequence ID" value="GAA1253963.1"/>
    <property type="molecule type" value="Genomic_DNA"/>
</dbReference>
<dbReference type="RefSeq" id="WP_344444290.1">
    <property type="nucleotide sequence ID" value="NZ_BAAALF010000107.1"/>
</dbReference>
<dbReference type="InterPro" id="IPR052185">
    <property type="entry name" value="IPC_Synthase-Related"/>
</dbReference>
<dbReference type="InterPro" id="IPR036938">
    <property type="entry name" value="PAP2/HPO_sf"/>
</dbReference>
<feature type="transmembrane region" description="Helical" evidence="6">
    <location>
        <begin position="368"/>
        <end position="389"/>
    </location>
</feature>
<feature type="transmembrane region" description="Helical" evidence="6">
    <location>
        <begin position="134"/>
        <end position="151"/>
    </location>
</feature>
<feature type="transmembrane region" description="Helical" evidence="6">
    <location>
        <begin position="345"/>
        <end position="362"/>
    </location>
</feature>
<dbReference type="PANTHER" id="PTHR31310:SF7">
    <property type="entry name" value="PA-PHOSPHATASE RELATED-FAMILY PROTEIN DDB_G0268928"/>
    <property type="match status" value="1"/>
</dbReference>
<comment type="caution">
    <text evidence="8">The sequence shown here is derived from an EMBL/GenBank/DDBJ whole genome shotgun (WGS) entry which is preliminary data.</text>
</comment>
<dbReference type="Proteomes" id="UP001500037">
    <property type="component" value="Unassembled WGS sequence"/>
</dbReference>
<evidence type="ECO:0000256" key="3">
    <source>
        <dbReference type="ARBA" id="ARBA00022989"/>
    </source>
</evidence>
<evidence type="ECO:0000256" key="4">
    <source>
        <dbReference type="ARBA" id="ARBA00023136"/>
    </source>
</evidence>
<feature type="transmembrane region" description="Helical" evidence="6">
    <location>
        <begin position="255"/>
        <end position="272"/>
    </location>
</feature>
<feature type="transmembrane region" description="Helical" evidence="6">
    <location>
        <begin position="158"/>
        <end position="175"/>
    </location>
</feature>
<feature type="region of interest" description="Disordered" evidence="5">
    <location>
        <begin position="1"/>
        <end position="78"/>
    </location>
</feature>
<feature type="domain" description="Inositolphosphotransferase Aur1/Ipt1" evidence="7">
    <location>
        <begin position="193"/>
        <end position="382"/>
    </location>
</feature>
<dbReference type="InterPro" id="IPR026841">
    <property type="entry name" value="Aur1/Ipt1"/>
</dbReference>
<evidence type="ECO:0000259" key="7">
    <source>
        <dbReference type="Pfam" id="PF14378"/>
    </source>
</evidence>
<accession>A0ABP4HAQ6</accession>
<evidence type="ECO:0000313" key="8">
    <source>
        <dbReference type="EMBL" id="GAA1253963.1"/>
    </source>
</evidence>
<organism evidence="8 9">
    <name type="scientific">Kitasatospora nipponensis</name>
    <dbReference type="NCBI Taxonomy" id="258049"/>
    <lineage>
        <taxon>Bacteria</taxon>
        <taxon>Bacillati</taxon>
        <taxon>Actinomycetota</taxon>
        <taxon>Actinomycetes</taxon>
        <taxon>Kitasatosporales</taxon>
        <taxon>Streptomycetaceae</taxon>
        <taxon>Kitasatospora</taxon>
    </lineage>
</organism>
<sequence length="433" mass="47742">MTSLLHPVRPAADANRSAPARERSETATTGRAGAGGTDGDTQAVTAPDTTATPDPTGPDGTAEDTTAQGATAQDAAAEAPTGSSALAVATGWRGRIALVRERTRYLRLLAWPVYFLALWHYIDQNGLPYQNDVVFCWLMGALMAAAVQSGYRFGWLRVLRDWVPVMAAVWAYSLLRGYGSHTPWPVNYAPQLAFDRFVGFGQVWTVRLQQWLYTPGHPHWYDYACTVVYMSHFFAVFVVMAALWRRRHDRFTRLVALYLTLTFAAFATYVLYPADPPWLTAQNGHIPDVTRIVSDVLTQSGLPRAGSLFENGSRFDNDVAAMPSLHAAYPMLLALFFWPTAGRRTRVLLAVYPLAMAFTLVYGAEHFVIDVLIGWTYAAVIVFGLNRVLDDRAARRGEFIAQAQALGAGAGRTPGRRRGRLRPDLQVARAGSK</sequence>
<keyword evidence="2 6" id="KW-0812">Transmembrane</keyword>
<evidence type="ECO:0000256" key="6">
    <source>
        <dbReference type="SAM" id="Phobius"/>
    </source>
</evidence>
<reference evidence="9" key="1">
    <citation type="journal article" date="2019" name="Int. J. Syst. Evol. Microbiol.">
        <title>The Global Catalogue of Microorganisms (GCM) 10K type strain sequencing project: providing services to taxonomists for standard genome sequencing and annotation.</title>
        <authorList>
            <consortium name="The Broad Institute Genomics Platform"/>
            <consortium name="The Broad Institute Genome Sequencing Center for Infectious Disease"/>
            <person name="Wu L."/>
            <person name="Ma J."/>
        </authorList>
    </citation>
    <scope>NUCLEOTIDE SEQUENCE [LARGE SCALE GENOMIC DNA]</scope>
    <source>
        <strain evidence="9">JCM 13004</strain>
    </source>
</reference>
<name>A0ABP4HAQ6_9ACTN</name>
<keyword evidence="4 6" id="KW-0472">Membrane</keyword>
<evidence type="ECO:0000313" key="9">
    <source>
        <dbReference type="Proteomes" id="UP001500037"/>
    </source>
</evidence>
<keyword evidence="9" id="KW-1185">Reference proteome</keyword>
<dbReference type="Pfam" id="PF14378">
    <property type="entry name" value="PAP2_3"/>
    <property type="match status" value="1"/>
</dbReference>
<comment type="subcellular location">
    <subcellularLocation>
        <location evidence="1">Membrane</location>
        <topology evidence="1">Multi-pass membrane protein</topology>
    </subcellularLocation>
</comment>
<dbReference type="Gene3D" id="1.20.144.10">
    <property type="entry name" value="Phosphatidic acid phosphatase type 2/haloperoxidase"/>
    <property type="match status" value="1"/>
</dbReference>
<evidence type="ECO:0000256" key="2">
    <source>
        <dbReference type="ARBA" id="ARBA00022692"/>
    </source>
</evidence>
<feature type="transmembrane region" description="Helical" evidence="6">
    <location>
        <begin position="220"/>
        <end position="243"/>
    </location>
</feature>